<gene>
    <name evidence="7" type="ORF">GCM10010978_10340</name>
</gene>
<keyword evidence="2 5" id="KW-0812">Transmembrane</keyword>
<dbReference type="Pfam" id="PF12698">
    <property type="entry name" value="ABC2_membrane_3"/>
    <property type="match status" value="1"/>
</dbReference>
<dbReference type="GO" id="GO:0016020">
    <property type="term" value="C:membrane"/>
    <property type="evidence" value="ECO:0007669"/>
    <property type="project" value="UniProtKB-SubCell"/>
</dbReference>
<dbReference type="InterPro" id="IPR013525">
    <property type="entry name" value="ABC2_TM"/>
</dbReference>
<proteinExistence type="predicted"/>
<protein>
    <recommendedName>
        <fullName evidence="6">ABC-2 type transporter transmembrane domain-containing protein</fullName>
    </recommendedName>
</protein>
<dbReference type="EMBL" id="BMEV01000013">
    <property type="protein sequence ID" value="GGH72950.1"/>
    <property type="molecule type" value="Genomic_DNA"/>
</dbReference>
<evidence type="ECO:0000256" key="1">
    <source>
        <dbReference type="ARBA" id="ARBA00004141"/>
    </source>
</evidence>
<dbReference type="Proteomes" id="UP000602050">
    <property type="component" value="Unassembled WGS sequence"/>
</dbReference>
<dbReference type="Gene3D" id="3.40.1710.10">
    <property type="entry name" value="abc type-2 transporter like domain"/>
    <property type="match status" value="1"/>
</dbReference>
<dbReference type="RefSeq" id="WP_188391310.1">
    <property type="nucleotide sequence ID" value="NZ_BMEV01000013.1"/>
</dbReference>
<feature type="transmembrane region" description="Helical" evidence="5">
    <location>
        <begin position="239"/>
        <end position="262"/>
    </location>
</feature>
<feature type="transmembrane region" description="Helical" evidence="5">
    <location>
        <begin position="201"/>
        <end position="218"/>
    </location>
</feature>
<comment type="caution">
    <text evidence="7">The sequence shown here is derived from an EMBL/GenBank/DDBJ whole genome shotgun (WGS) entry which is preliminary data.</text>
</comment>
<evidence type="ECO:0000313" key="8">
    <source>
        <dbReference type="Proteomes" id="UP000602050"/>
    </source>
</evidence>
<evidence type="ECO:0000256" key="5">
    <source>
        <dbReference type="SAM" id="Phobius"/>
    </source>
</evidence>
<evidence type="ECO:0000256" key="4">
    <source>
        <dbReference type="ARBA" id="ARBA00023136"/>
    </source>
</evidence>
<feature type="transmembrane region" description="Helical" evidence="5">
    <location>
        <begin position="301"/>
        <end position="321"/>
    </location>
</feature>
<keyword evidence="3 5" id="KW-1133">Transmembrane helix</keyword>
<dbReference type="GO" id="GO:0140359">
    <property type="term" value="F:ABC-type transporter activity"/>
    <property type="evidence" value="ECO:0007669"/>
    <property type="project" value="InterPro"/>
</dbReference>
<reference evidence="7" key="1">
    <citation type="journal article" date="2014" name="Int. J. Syst. Evol. Microbiol.">
        <title>Complete genome sequence of Corynebacterium casei LMG S-19264T (=DSM 44701T), isolated from a smear-ripened cheese.</title>
        <authorList>
            <consortium name="US DOE Joint Genome Institute (JGI-PGF)"/>
            <person name="Walter F."/>
            <person name="Albersmeier A."/>
            <person name="Kalinowski J."/>
            <person name="Ruckert C."/>
        </authorList>
    </citation>
    <scope>NUCLEOTIDE SEQUENCE</scope>
    <source>
        <strain evidence="7">CGMCC 1.12360</strain>
    </source>
</reference>
<feature type="transmembrane region" description="Helical" evidence="5">
    <location>
        <begin position="21"/>
        <end position="40"/>
    </location>
</feature>
<sequence>MISIIKSRWILWKKHWLANSLFLFLPVVATIITMTLFTNIQEDSKVPIAIVKKEDSPMADSLYEAAADLPYIRLFNLSEKEALIKLERHELDSVFVIDSGFAEKIKSGARNRLITGYSNHGSFAYTPIKEMLVSYVQTLTAQAKTYYTVDQMAGGKWTWEEVTEKISDIQTEQQLLETTFHLNSIAGNATNEERNRNLWEIWGYFMFISIFFLFDWQIKEKKTAILSRYAMMKYSYQQYVFFHTAVYTFMFVSICLLSAAMFHMLYEEKITFSLLWSMVMYTITLSLAASILSAVYRSVYVYYWTVLLISGVYLITSGVIIPTDGIVSAYPVISLVHPVYPLVQEKYFHPLVILFLGLFLVTQRKQKYF</sequence>
<evidence type="ECO:0000313" key="7">
    <source>
        <dbReference type="EMBL" id="GGH72950.1"/>
    </source>
</evidence>
<accession>A0A8J2ZR76</accession>
<keyword evidence="8" id="KW-1185">Reference proteome</keyword>
<evidence type="ECO:0000256" key="3">
    <source>
        <dbReference type="ARBA" id="ARBA00022989"/>
    </source>
</evidence>
<keyword evidence="4 5" id="KW-0472">Membrane</keyword>
<reference evidence="7" key="2">
    <citation type="submission" date="2020-09" db="EMBL/GenBank/DDBJ databases">
        <authorList>
            <person name="Sun Q."/>
            <person name="Zhou Y."/>
        </authorList>
    </citation>
    <scope>NUCLEOTIDE SEQUENCE</scope>
    <source>
        <strain evidence="7">CGMCC 1.12360</strain>
    </source>
</reference>
<feature type="domain" description="ABC-2 type transporter transmembrane" evidence="6">
    <location>
        <begin position="22"/>
        <end position="342"/>
    </location>
</feature>
<organism evidence="7 8">
    <name type="scientific">Compostibacillus humi</name>
    <dbReference type="NCBI Taxonomy" id="1245525"/>
    <lineage>
        <taxon>Bacteria</taxon>
        <taxon>Bacillati</taxon>
        <taxon>Bacillota</taxon>
        <taxon>Bacilli</taxon>
        <taxon>Bacillales</taxon>
        <taxon>Bacillaceae</taxon>
        <taxon>Compostibacillus</taxon>
    </lineage>
</organism>
<feature type="transmembrane region" description="Helical" evidence="5">
    <location>
        <begin position="274"/>
        <end position="294"/>
    </location>
</feature>
<name>A0A8J2ZR76_9BACI</name>
<evidence type="ECO:0000256" key="2">
    <source>
        <dbReference type="ARBA" id="ARBA00022692"/>
    </source>
</evidence>
<evidence type="ECO:0000259" key="6">
    <source>
        <dbReference type="Pfam" id="PF12698"/>
    </source>
</evidence>
<feature type="transmembrane region" description="Helical" evidence="5">
    <location>
        <begin position="347"/>
        <end position="363"/>
    </location>
</feature>
<dbReference type="AlphaFoldDB" id="A0A8J2ZR76"/>
<comment type="subcellular location">
    <subcellularLocation>
        <location evidence="1">Membrane</location>
        <topology evidence="1">Multi-pass membrane protein</topology>
    </subcellularLocation>
</comment>